<dbReference type="KEGG" id="msil:METEAL_18890"/>
<dbReference type="GO" id="GO:0043709">
    <property type="term" value="P:cell adhesion involved in single-species biofilm formation"/>
    <property type="evidence" value="ECO:0007669"/>
    <property type="project" value="TreeGrafter"/>
</dbReference>
<evidence type="ECO:0000313" key="3">
    <source>
        <dbReference type="EMBL" id="BDU72715.1"/>
    </source>
</evidence>
<keyword evidence="4" id="KW-1185">Reference proteome</keyword>
<dbReference type="GO" id="GO:0005886">
    <property type="term" value="C:plasma membrane"/>
    <property type="evidence" value="ECO:0007669"/>
    <property type="project" value="TreeGrafter"/>
</dbReference>
<dbReference type="SUPFAM" id="SSF55073">
    <property type="entry name" value="Nucleotide cyclase"/>
    <property type="match status" value="1"/>
</dbReference>
<evidence type="ECO:0000256" key="1">
    <source>
        <dbReference type="ARBA" id="ARBA00012528"/>
    </source>
</evidence>
<dbReference type="Proteomes" id="UP001238179">
    <property type="component" value="Chromosome"/>
</dbReference>
<feature type="domain" description="GGDEF" evidence="2">
    <location>
        <begin position="822"/>
        <end position="961"/>
    </location>
</feature>
<evidence type="ECO:0000259" key="2">
    <source>
        <dbReference type="PROSITE" id="PS50887"/>
    </source>
</evidence>
<dbReference type="RefSeq" id="WP_316415628.1">
    <property type="nucleotide sequence ID" value="NZ_AP027080.1"/>
</dbReference>
<dbReference type="Pfam" id="PF00990">
    <property type="entry name" value="GGDEF"/>
    <property type="match status" value="1"/>
</dbReference>
<dbReference type="InterPro" id="IPR015943">
    <property type="entry name" value="WD40/YVTN_repeat-like_dom_sf"/>
</dbReference>
<dbReference type="InterPro" id="IPR013783">
    <property type="entry name" value="Ig-like_fold"/>
</dbReference>
<name>A0AA48GND7_9BACT</name>
<organism evidence="3 4">
    <name type="scientific">Mesoterricola silvestris</name>
    <dbReference type="NCBI Taxonomy" id="2927979"/>
    <lineage>
        <taxon>Bacteria</taxon>
        <taxon>Pseudomonadati</taxon>
        <taxon>Acidobacteriota</taxon>
        <taxon>Holophagae</taxon>
        <taxon>Holophagales</taxon>
        <taxon>Holophagaceae</taxon>
        <taxon>Mesoterricola</taxon>
    </lineage>
</organism>
<dbReference type="AlphaFoldDB" id="A0AA48GND7"/>
<dbReference type="InterPro" id="IPR029787">
    <property type="entry name" value="Nucleotide_cyclase"/>
</dbReference>
<dbReference type="NCBIfam" id="TIGR00254">
    <property type="entry name" value="GGDEF"/>
    <property type="match status" value="1"/>
</dbReference>
<dbReference type="InterPro" id="IPR000160">
    <property type="entry name" value="GGDEF_dom"/>
</dbReference>
<evidence type="ECO:0000313" key="4">
    <source>
        <dbReference type="Proteomes" id="UP001238179"/>
    </source>
</evidence>
<accession>A0AA48GND7</accession>
<dbReference type="SUPFAM" id="SSF63829">
    <property type="entry name" value="Calcium-dependent phosphotriesterase"/>
    <property type="match status" value="1"/>
</dbReference>
<gene>
    <name evidence="3" type="ORF">METEAL_18890</name>
</gene>
<dbReference type="PROSITE" id="PS50887">
    <property type="entry name" value="GGDEF"/>
    <property type="match status" value="1"/>
</dbReference>
<dbReference type="PANTHER" id="PTHR45138">
    <property type="entry name" value="REGULATORY COMPONENTS OF SENSORY TRANSDUCTION SYSTEM"/>
    <property type="match status" value="1"/>
</dbReference>
<dbReference type="InterPro" id="IPR043128">
    <property type="entry name" value="Rev_trsase/Diguanyl_cyclase"/>
</dbReference>
<dbReference type="SUPFAM" id="SSF101898">
    <property type="entry name" value="NHL repeat"/>
    <property type="match status" value="1"/>
</dbReference>
<dbReference type="PANTHER" id="PTHR45138:SF6">
    <property type="entry name" value="DIGUANYLATE CYCLASE DGCN"/>
    <property type="match status" value="1"/>
</dbReference>
<reference evidence="4" key="1">
    <citation type="journal article" date="2023" name="Int. J. Syst. Evol. Microbiol.">
        <title>Mesoterricola silvestris gen. nov., sp. nov., Mesoterricola sediminis sp. nov., Geothrix oryzae sp. nov., Geothrix edaphica sp. nov., Geothrix rubra sp. nov., and Geothrix limicola sp. nov., six novel members of Acidobacteriota isolated from soils.</title>
        <authorList>
            <person name="Itoh H."/>
            <person name="Sugisawa Y."/>
            <person name="Mise K."/>
            <person name="Xu Z."/>
            <person name="Kuniyasu M."/>
            <person name="Ushijima N."/>
            <person name="Kawano K."/>
            <person name="Kobayashi E."/>
            <person name="Shiratori Y."/>
            <person name="Masuda Y."/>
            <person name="Senoo K."/>
        </authorList>
    </citation>
    <scope>NUCLEOTIDE SEQUENCE [LARGE SCALE GENOMIC DNA]</scope>
    <source>
        <strain evidence="4">W79</strain>
    </source>
</reference>
<dbReference type="EMBL" id="AP027080">
    <property type="protein sequence ID" value="BDU72715.1"/>
    <property type="molecule type" value="Genomic_DNA"/>
</dbReference>
<dbReference type="CDD" id="cd01949">
    <property type="entry name" value="GGDEF"/>
    <property type="match status" value="1"/>
</dbReference>
<dbReference type="Gene3D" id="2.60.40.10">
    <property type="entry name" value="Immunoglobulins"/>
    <property type="match status" value="1"/>
</dbReference>
<protein>
    <recommendedName>
        <fullName evidence="1">diguanylate cyclase</fullName>
        <ecNumber evidence="1">2.7.7.65</ecNumber>
    </recommendedName>
</protein>
<dbReference type="GO" id="GO:0052621">
    <property type="term" value="F:diguanylate cyclase activity"/>
    <property type="evidence" value="ECO:0007669"/>
    <property type="project" value="UniProtKB-EC"/>
</dbReference>
<dbReference type="GO" id="GO:1902201">
    <property type="term" value="P:negative regulation of bacterial-type flagellum-dependent cell motility"/>
    <property type="evidence" value="ECO:0007669"/>
    <property type="project" value="TreeGrafter"/>
</dbReference>
<dbReference type="InterPro" id="IPR011110">
    <property type="entry name" value="Reg_prop"/>
</dbReference>
<dbReference type="Gene3D" id="3.30.70.270">
    <property type="match status" value="1"/>
</dbReference>
<sequence>MAWALSPLAVLGGAGPPRVPVARIPFQSYGSAQGLENLSLWCLDQDSDGFLWVGTEDGLYRYDGQRFQVLRRSSGLPDDWVRALCASRGRRLWIGTARGLALRDPGGMRALGPDQGVPQAEVFALAPDPQGLLWVATERGLFRQRPGALAFEPAPGWVPGQPARCIAMAGKATYVGTGTRLLRYEAGNRGPVEVAGPWKERLDAVLQDREGRLWVRSRAGLWMRPVEGAPFQDLSRRVGTAAYDGSLTLTATGALLIPTVDDLVRVRGEAWEYLGQVQGLPTPYVNRALEDREGCLWVGGLGLHRALSRETWGQYTYQNGIAGGVVWSITRDREGRLWAGTSNGLCETRNGQWSLVPGTAKQAFLALAVAPDGALWMGGAPARLRRWVPGTSRWQEWARPTSTIISMAFDEQGTLWVVTRREGLFRVVKSGGSFAVEPFVLPGAVQGERVIALSQGQGGRLWLASSNGILVLERGAWRRLGKAQGLLDPDVRAVFERPGGDIWVSYHERQGLSQFRREGDQLRLVQHHDAASGITARKAYFMREDTLGRLWVGTSQGCVLFDGARFQEFGTMDGLPGDECNGSAFLAEPGGDVWVGTLGGLARFHQGRYAGSPPPPASFILSASFGSTVLSFPFTGTVGIPKRDATVEFQFTGLTYLNEARVLNQIRLVGMEDAWRTTNIREVRYQNLAPGTYRFEVRAGLSEGKWGPTAAFPFRVLPAWYQTWWFRCLAGAGLAGLTYLAVRLRLKALNDRNRELERVVETRTLALARANESLQQLTVTDPLTGLKNRRFLDLTLEEDLASARRDHRSTPGEAPLTLKGNVDMVFLMVDLDHFKDVNDTYGHAAGDKVLQQVRDRLHEVARTSDTVVRWGGEEFLVVARRMDRSQGATLAARILESMRSRPFDLGSGLHITKTCSVGFCPYPLVPVRAGDVPWTSVVDVADRCLYAAKQSGRDAWVGLGGQCASAEAVEDFLKAPGDAEGLGLRASVQGTEALRWT</sequence>
<dbReference type="SMART" id="SM00267">
    <property type="entry name" value="GGDEF"/>
    <property type="match status" value="1"/>
</dbReference>
<dbReference type="Pfam" id="PF07494">
    <property type="entry name" value="Reg_prop"/>
    <property type="match status" value="2"/>
</dbReference>
<proteinExistence type="predicted"/>
<dbReference type="Gene3D" id="2.130.10.10">
    <property type="entry name" value="YVTN repeat-like/Quinoprotein amine dehydrogenase"/>
    <property type="match status" value="3"/>
</dbReference>
<dbReference type="InterPro" id="IPR050469">
    <property type="entry name" value="Diguanylate_Cyclase"/>
</dbReference>
<dbReference type="EC" id="2.7.7.65" evidence="1"/>